<evidence type="ECO:0000256" key="6">
    <source>
        <dbReference type="SAM" id="Phobius"/>
    </source>
</evidence>
<dbReference type="Pfam" id="PF01594">
    <property type="entry name" value="AI-2E_transport"/>
    <property type="match status" value="1"/>
</dbReference>
<comment type="subcellular location">
    <subcellularLocation>
        <location evidence="1">Membrane</location>
        <topology evidence="1">Multi-pass membrane protein</topology>
    </subcellularLocation>
</comment>
<dbReference type="AlphaFoldDB" id="A0A238VJQ2"/>
<dbReference type="GO" id="GO:0055085">
    <property type="term" value="P:transmembrane transport"/>
    <property type="evidence" value="ECO:0007669"/>
    <property type="project" value="TreeGrafter"/>
</dbReference>
<evidence type="ECO:0000256" key="2">
    <source>
        <dbReference type="ARBA" id="ARBA00009773"/>
    </source>
</evidence>
<dbReference type="GO" id="GO:0016020">
    <property type="term" value="C:membrane"/>
    <property type="evidence" value="ECO:0007669"/>
    <property type="project" value="UniProtKB-SubCell"/>
</dbReference>
<proteinExistence type="inferred from homology"/>
<comment type="similarity">
    <text evidence="2">Belongs to the autoinducer-2 exporter (AI-2E) (TC 2.A.86) family.</text>
</comment>
<dbReference type="OrthoDB" id="9793390at2"/>
<evidence type="ECO:0000313" key="7">
    <source>
        <dbReference type="EMBL" id="SNR33729.1"/>
    </source>
</evidence>
<dbReference type="InterPro" id="IPR002549">
    <property type="entry name" value="AI-2E-like"/>
</dbReference>
<keyword evidence="3 6" id="KW-0812">Transmembrane</keyword>
<sequence>MHKDISNLSKIPVVVIAASFVIVITGLIQAISIVNPILMALFISIICAQPILWLQTKKVPQTLAVFIVLFLIVAIFIGFSELIGASLSSFSENASVYEDNLRAMVKTVVEFTNSLGLNISFTKVSSMFDVSKVMNLTASMLGQLGSIMGNVLTIFFLALFLLFELDSLEIKSKLVFKEATTRKYIFSIFKSIRHYLSIKTVTSLITGVFVWIALEITGLDYAIIWGLIAFLLNYIPNIGSIVAAIPAVLFALIQLGFVGVLWTSSIFIAVNMIVGNIIEPKMMGSGLGLSTYVVFVSLLVWGFILGTVGMFLSVPLTMAIKIMLEQNKRTEWIAILLGSREEAITILENENQ</sequence>
<accession>A0A238VJQ2</accession>
<feature type="transmembrane region" description="Helical" evidence="6">
    <location>
        <begin position="140"/>
        <end position="163"/>
    </location>
</feature>
<keyword evidence="4 6" id="KW-1133">Transmembrane helix</keyword>
<protein>
    <submittedName>
        <fullName evidence="7">Predicted PurR-regulated permease PerM</fullName>
    </submittedName>
</protein>
<dbReference type="PANTHER" id="PTHR21716:SF64">
    <property type="entry name" value="AI-2 TRANSPORT PROTEIN TQSA"/>
    <property type="match status" value="1"/>
</dbReference>
<feature type="transmembrane region" description="Helical" evidence="6">
    <location>
        <begin position="294"/>
        <end position="320"/>
    </location>
</feature>
<reference evidence="7 8" key="1">
    <citation type="submission" date="2017-06" db="EMBL/GenBank/DDBJ databases">
        <authorList>
            <person name="Kim H.J."/>
            <person name="Triplett B.A."/>
        </authorList>
    </citation>
    <scope>NUCLEOTIDE SEQUENCE [LARGE SCALE GENOMIC DNA]</scope>
    <source>
        <strain evidence="7 8">DSM 29150</strain>
    </source>
</reference>
<gene>
    <name evidence="7" type="ORF">SAMN06265371_101436</name>
</gene>
<feature type="transmembrane region" description="Helical" evidence="6">
    <location>
        <begin position="247"/>
        <end position="274"/>
    </location>
</feature>
<evidence type="ECO:0000313" key="8">
    <source>
        <dbReference type="Proteomes" id="UP000198384"/>
    </source>
</evidence>
<evidence type="ECO:0000256" key="5">
    <source>
        <dbReference type="ARBA" id="ARBA00023136"/>
    </source>
</evidence>
<feature type="transmembrane region" description="Helical" evidence="6">
    <location>
        <begin position="63"/>
        <end position="83"/>
    </location>
</feature>
<evidence type="ECO:0000256" key="4">
    <source>
        <dbReference type="ARBA" id="ARBA00022989"/>
    </source>
</evidence>
<feature type="transmembrane region" description="Helical" evidence="6">
    <location>
        <begin position="12"/>
        <end position="31"/>
    </location>
</feature>
<evidence type="ECO:0000256" key="3">
    <source>
        <dbReference type="ARBA" id="ARBA00022692"/>
    </source>
</evidence>
<dbReference type="Proteomes" id="UP000198384">
    <property type="component" value="Unassembled WGS sequence"/>
</dbReference>
<dbReference type="PANTHER" id="PTHR21716">
    <property type="entry name" value="TRANSMEMBRANE PROTEIN"/>
    <property type="match status" value="1"/>
</dbReference>
<keyword evidence="5 6" id="KW-0472">Membrane</keyword>
<keyword evidence="8" id="KW-1185">Reference proteome</keyword>
<feature type="transmembrane region" description="Helical" evidence="6">
    <location>
        <begin position="37"/>
        <end position="54"/>
    </location>
</feature>
<organism evidence="7 8">
    <name type="scientific">Lutibacter agarilyticus</name>
    <dbReference type="NCBI Taxonomy" id="1109740"/>
    <lineage>
        <taxon>Bacteria</taxon>
        <taxon>Pseudomonadati</taxon>
        <taxon>Bacteroidota</taxon>
        <taxon>Flavobacteriia</taxon>
        <taxon>Flavobacteriales</taxon>
        <taxon>Flavobacteriaceae</taxon>
        <taxon>Lutibacter</taxon>
    </lineage>
</organism>
<name>A0A238VJQ2_9FLAO</name>
<feature type="transmembrane region" description="Helical" evidence="6">
    <location>
        <begin position="192"/>
        <end position="212"/>
    </location>
</feature>
<evidence type="ECO:0000256" key="1">
    <source>
        <dbReference type="ARBA" id="ARBA00004141"/>
    </source>
</evidence>
<dbReference type="RefSeq" id="WP_089380079.1">
    <property type="nucleotide sequence ID" value="NZ_FZNT01000001.1"/>
</dbReference>
<feature type="transmembrane region" description="Helical" evidence="6">
    <location>
        <begin position="218"/>
        <end position="235"/>
    </location>
</feature>
<dbReference type="EMBL" id="FZNT01000001">
    <property type="protein sequence ID" value="SNR33729.1"/>
    <property type="molecule type" value="Genomic_DNA"/>
</dbReference>